<keyword evidence="7" id="KW-1185">Reference proteome</keyword>
<dbReference type="AlphaFoldDB" id="A0A9P8RP28"/>
<evidence type="ECO:0000313" key="7">
    <source>
        <dbReference type="Proteomes" id="UP000750711"/>
    </source>
</evidence>
<keyword evidence="1 2" id="KW-0694">RNA-binding</keyword>
<name>A0A9P8RP28_9PEZI</name>
<dbReference type="InterPro" id="IPR012677">
    <property type="entry name" value="Nucleotide-bd_a/b_plait_sf"/>
</dbReference>
<feature type="region of interest" description="Disordered" evidence="3">
    <location>
        <begin position="23"/>
        <end position="53"/>
    </location>
</feature>
<dbReference type="SUPFAM" id="SSF54928">
    <property type="entry name" value="RNA-binding domain, RBD"/>
    <property type="match status" value="2"/>
</dbReference>
<comment type="caution">
    <text evidence="6">The sequence shown here is derived from an EMBL/GenBank/DDBJ whole genome shotgun (WGS) entry which is preliminary data.</text>
</comment>
<protein>
    <recommendedName>
        <fullName evidence="5">RRM domain-containing protein</fullName>
    </recommendedName>
</protein>
<dbReference type="InterPro" id="IPR035979">
    <property type="entry name" value="RBD_domain_sf"/>
</dbReference>
<organism evidence="6 7">
    <name type="scientific">Trichoglossum hirsutum</name>
    <dbReference type="NCBI Taxonomy" id="265104"/>
    <lineage>
        <taxon>Eukaryota</taxon>
        <taxon>Fungi</taxon>
        <taxon>Dikarya</taxon>
        <taxon>Ascomycota</taxon>
        <taxon>Pezizomycotina</taxon>
        <taxon>Geoglossomycetes</taxon>
        <taxon>Geoglossales</taxon>
        <taxon>Geoglossaceae</taxon>
        <taxon>Trichoglossum</taxon>
    </lineage>
</organism>
<accession>A0A9P8RP28</accession>
<dbReference type="EMBL" id="JAGHQM010000804">
    <property type="protein sequence ID" value="KAH0558579.1"/>
    <property type="molecule type" value="Genomic_DNA"/>
</dbReference>
<keyword evidence="4" id="KW-0732">Signal</keyword>
<dbReference type="InterPro" id="IPR000504">
    <property type="entry name" value="RRM_dom"/>
</dbReference>
<gene>
    <name evidence="6" type="ORF">GP486_004768</name>
</gene>
<feature type="domain" description="RRM" evidence="5">
    <location>
        <begin position="144"/>
        <end position="222"/>
    </location>
</feature>
<evidence type="ECO:0000256" key="3">
    <source>
        <dbReference type="SAM" id="MobiDB-lite"/>
    </source>
</evidence>
<feature type="region of interest" description="Disordered" evidence="3">
    <location>
        <begin position="226"/>
        <end position="246"/>
    </location>
</feature>
<proteinExistence type="predicted"/>
<dbReference type="SMART" id="SM00360">
    <property type="entry name" value="RRM"/>
    <property type="match status" value="2"/>
</dbReference>
<dbReference type="GO" id="GO:0003723">
    <property type="term" value="F:RNA binding"/>
    <property type="evidence" value="ECO:0007669"/>
    <property type="project" value="UniProtKB-UniRule"/>
</dbReference>
<evidence type="ECO:0000259" key="5">
    <source>
        <dbReference type="PROSITE" id="PS50102"/>
    </source>
</evidence>
<sequence>MLKRISLILLEISVEIEAINQPAVSSSTAGNEGRDASTRISRPPGNTDGPALAPTRHIFVANMLFDVTADDLKTEMEQFGEVLSSKIATKDGRSRGFGYVEFSKQEDATRAREELHGQVFGGRVLIVNYARRVRDSETVNPPSNTLYVGNLPYEMSDDDLHKLFGQFDRCVDVRVPVDRRTGVPRGFLHAEFIDVDSAQAAYDMLKEKEFLGRKLKVDYTNTNERQEAFGRRRRMKHIEQERNNGS</sequence>
<evidence type="ECO:0000256" key="1">
    <source>
        <dbReference type="ARBA" id="ARBA00022884"/>
    </source>
</evidence>
<dbReference type="InterPro" id="IPR050502">
    <property type="entry name" value="Euk_RNA-bind_prot"/>
</dbReference>
<evidence type="ECO:0000256" key="4">
    <source>
        <dbReference type="SAM" id="SignalP"/>
    </source>
</evidence>
<dbReference type="Proteomes" id="UP000750711">
    <property type="component" value="Unassembled WGS sequence"/>
</dbReference>
<dbReference type="PANTHER" id="PTHR48025:SF1">
    <property type="entry name" value="RRM DOMAIN-CONTAINING PROTEIN"/>
    <property type="match status" value="1"/>
</dbReference>
<reference evidence="6" key="1">
    <citation type="submission" date="2021-03" db="EMBL/GenBank/DDBJ databases">
        <title>Comparative genomics and phylogenomic investigation of the class Geoglossomycetes provide insights into ecological specialization and systematics.</title>
        <authorList>
            <person name="Melie T."/>
            <person name="Pirro S."/>
            <person name="Miller A.N."/>
            <person name="Quandt A."/>
        </authorList>
    </citation>
    <scope>NUCLEOTIDE SEQUENCE</scope>
    <source>
        <strain evidence="6">CAQ_001_2017</strain>
    </source>
</reference>
<dbReference type="PANTHER" id="PTHR48025">
    <property type="entry name" value="OS02G0815200 PROTEIN"/>
    <property type="match status" value="1"/>
</dbReference>
<feature type="domain" description="RRM" evidence="5">
    <location>
        <begin position="56"/>
        <end position="132"/>
    </location>
</feature>
<evidence type="ECO:0000313" key="6">
    <source>
        <dbReference type="EMBL" id="KAH0558579.1"/>
    </source>
</evidence>
<feature type="compositionally biased region" description="Basic and acidic residues" evidence="3">
    <location>
        <begin position="237"/>
        <end position="246"/>
    </location>
</feature>
<dbReference type="Pfam" id="PF00076">
    <property type="entry name" value="RRM_1"/>
    <property type="match status" value="2"/>
</dbReference>
<evidence type="ECO:0000256" key="2">
    <source>
        <dbReference type="PROSITE-ProRule" id="PRU00176"/>
    </source>
</evidence>
<dbReference type="Gene3D" id="3.30.70.330">
    <property type="match status" value="2"/>
</dbReference>
<dbReference type="PROSITE" id="PS50102">
    <property type="entry name" value="RRM"/>
    <property type="match status" value="2"/>
</dbReference>
<feature type="chain" id="PRO_5040114236" description="RRM domain-containing protein" evidence="4">
    <location>
        <begin position="19"/>
        <end position="246"/>
    </location>
</feature>
<feature type="signal peptide" evidence="4">
    <location>
        <begin position="1"/>
        <end position="18"/>
    </location>
</feature>